<dbReference type="Pfam" id="PF12937">
    <property type="entry name" value="F-box-like"/>
    <property type="match status" value="1"/>
</dbReference>
<dbReference type="GO" id="GO:0003677">
    <property type="term" value="F:DNA binding"/>
    <property type="evidence" value="ECO:0007669"/>
    <property type="project" value="InterPro"/>
</dbReference>
<dbReference type="SMART" id="SM00992">
    <property type="entry name" value="YccV-like"/>
    <property type="match status" value="1"/>
</dbReference>
<dbReference type="Gene3D" id="1.20.1280.50">
    <property type="match status" value="1"/>
</dbReference>
<dbReference type="InterPro" id="IPR036047">
    <property type="entry name" value="F-box-like_dom_sf"/>
</dbReference>
<dbReference type="InterPro" id="IPR001810">
    <property type="entry name" value="F-box_dom"/>
</dbReference>
<proteinExistence type="predicted"/>
<dbReference type="Pfam" id="PF08755">
    <property type="entry name" value="YccV-like"/>
    <property type="match status" value="1"/>
</dbReference>
<dbReference type="PANTHER" id="PTHR31350:SF27">
    <property type="entry name" value="HEMIMETHYLATED DNA-BINDING DOMAIN-CONTAINING PROTEIN"/>
    <property type="match status" value="1"/>
</dbReference>
<protein>
    <submittedName>
        <fullName evidence="2">YccV-like-domain-containing protein</fullName>
    </submittedName>
</protein>
<dbReference type="AlphaFoldDB" id="A0A2V1EA29"/>
<dbReference type="EMBL" id="KZ805306">
    <property type="protein sequence ID" value="PVI06929.1"/>
    <property type="molecule type" value="Genomic_DNA"/>
</dbReference>
<dbReference type="InterPro" id="IPR011722">
    <property type="entry name" value="Hemimethylated_DNA-bd_dom"/>
</dbReference>
<dbReference type="Pfam" id="PF13369">
    <property type="entry name" value="Transglut_core2"/>
    <property type="match status" value="1"/>
</dbReference>
<dbReference type="SUPFAM" id="SSF141255">
    <property type="entry name" value="YccV-like"/>
    <property type="match status" value="1"/>
</dbReference>
<evidence type="ECO:0000313" key="3">
    <source>
        <dbReference type="Proteomes" id="UP000244855"/>
    </source>
</evidence>
<dbReference type="STRING" id="97972.A0A2V1EA29"/>
<dbReference type="InterPro" id="IPR032698">
    <property type="entry name" value="SirB1_N"/>
</dbReference>
<dbReference type="Proteomes" id="UP000244855">
    <property type="component" value="Unassembled WGS sequence"/>
</dbReference>
<feature type="domain" description="F-box" evidence="1">
    <location>
        <begin position="2"/>
        <end position="49"/>
    </location>
</feature>
<reference evidence="2 3" key="1">
    <citation type="journal article" date="2018" name="Sci. Rep.">
        <title>Comparative genomics provides insights into the lifestyle and reveals functional heterogeneity of dark septate endophytic fungi.</title>
        <authorList>
            <person name="Knapp D.G."/>
            <person name="Nemeth J.B."/>
            <person name="Barry K."/>
            <person name="Hainaut M."/>
            <person name="Henrissat B."/>
            <person name="Johnson J."/>
            <person name="Kuo A."/>
            <person name="Lim J.H.P."/>
            <person name="Lipzen A."/>
            <person name="Nolan M."/>
            <person name="Ohm R.A."/>
            <person name="Tamas L."/>
            <person name="Grigoriev I.V."/>
            <person name="Spatafora J.W."/>
            <person name="Nagy L.G."/>
            <person name="Kovacs G.M."/>
        </authorList>
    </citation>
    <scope>NUCLEOTIDE SEQUENCE [LARGE SCALE GENOMIC DNA]</scope>
    <source>
        <strain evidence="2 3">DSE2036</strain>
    </source>
</reference>
<evidence type="ECO:0000259" key="1">
    <source>
        <dbReference type="PROSITE" id="PS50181"/>
    </source>
</evidence>
<dbReference type="InterPro" id="IPR036623">
    <property type="entry name" value="Hemimethylated_DNA-bd_sf"/>
</dbReference>
<accession>A0A2V1EA29</accession>
<dbReference type="NCBIfam" id="TIGR02097">
    <property type="entry name" value="yccV"/>
    <property type="match status" value="1"/>
</dbReference>
<dbReference type="Gene3D" id="2.30.30.390">
    <property type="entry name" value="Hemimethylated DNA-binding domain"/>
    <property type="match status" value="1"/>
</dbReference>
<name>A0A2V1EA29_9PLEO</name>
<gene>
    <name evidence="2" type="ORF">DM02DRAFT_723883</name>
</gene>
<keyword evidence="3" id="KW-1185">Reference proteome</keyword>
<organism evidence="2 3">
    <name type="scientific">Periconia macrospinosa</name>
    <dbReference type="NCBI Taxonomy" id="97972"/>
    <lineage>
        <taxon>Eukaryota</taxon>
        <taxon>Fungi</taxon>
        <taxon>Dikarya</taxon>
        <taxon>Ascomycota</taxon>
        <taxon>Pezizomycotina</taxon>
        <taxon>Dothideomycetes</taxon>
        <taxon>Pleosporomycetidae</taxon>
        <taxon>Pleosporales</taxon>
        <taxon>Massarineae</taxon>
        <taxon>Periconiaceae</taxon>
        <taxon>Periconia</taxon>
    </lineage>
</organism>
<dbReference type="SMART" id="SM00256">
    <property type="entry name" value="FBOX"/>
    <property type="match status" value="1"/>
</dbReference>
<sequence>MVHTLFNLPLELLESILLQLDPPSLISASYTCRALYRIASNDPEVWRSFCRNYFRLWAPHHHIAAKFAGPLSAVDWRSLYFQRVRTNRETSRLIEAILSSQAHRLAHMSRILGFGLDAKETLLKECACPDDAEDVLARRYYAKAALDMIHRESAIEVWKRLDVGEDIPMERALGAYDVFTSISPDVDFDTVHHDISRLAEDLLKQNPQFQTTSARDQASIIAGFLHTQGFRGVSNASYRALHNSFIGYALRSSSHETLPLISVAIFCALAKCLGLDARPCGFVFHVYCIVYAPKDYTLDGDYKPTSSSELHSMYLDPFRSSEEVSPGDLRRVLREMGVPTSDHATFLSDTTTREMVLRTARNIMNSVQTIRQGQVHANGIASPWPYQVPDIDASFYSSIWSMMLLSPNTPTQLASNTTINNTPHRRQYLPYLLDHMQIHHPWDVSLIERHAIPFFSGQREGLQLESFVSTMRNDDALATCIKPRGGIGAGENVRYYVGQLFYHKRYHYEGVITGWDTSCSQEEEWIEQMQVDKLAGGRSQSFYHVLVGDKSTRYVAEENIQLAPPGTEPTPALMQMAGRHFKRWDAEAVRFVSNIVDEYPDD</sequence>
<dbReference type="SUPFAM" id="SSF81383">
    <property type="entry name" value="F-box domain"/>
    <property type="match status" value="1"/>
</dbReference>
<dbReference type="OrthoDB" id="28868at2759"/>
<evidence type="ECO:0000313" key="2">
    <source>
        <dbReference type="EMBL" id="PVI06929.1"/>
    </source>
</evidence>
<dbReference type="PROSITE" id="PS50181">
    <property type="entry name" value="FBOX"/>
    <property type="match status" value="1"/>
</dbReference>
<dbReference type="PANTHER" id="PTHR31350">
    <property type="entry name" value="SI:DKEY-261L7.2"/>
    <property type="match status" value="1"/>
</dbReference>